<sequence length="346" mass="39340">MPSRVHDIAANPDTLVILKTPTTDFALWEPQDGEEDTQPDLDGDVLMPVEAHCTHVRNTTFTDNEIHYRVSSQHLMHVSPRFTTMLSGSTWAEGVRSEVDGMYHITIEDYDEDALLTLFNIIHHRNKNVPRKVTLEMLTKVAVLVDYWDCIEVVEILSEVWIEDLRKTSTVPGTYCRDTILWLCVSWVFKLASEFDTTTRVVVRKATGPIRTLGLPIPPHVIDKLDDARNAAIEMVMTFLDFWQETLGHPDYECSIIDAYTDRCGCYLLGVLTRGLYLMNLRPVRPVAPFEGRDFVGSWCRIVDMRNFNQPIVKFGHSCTLAAKICTDMAEMEKNAKGLLLAGFQS</sequence>
<reference evidence="1" key="1">
    <citation type="journal article" date="2020" name="Stud. Mycol.">
        <title>101 Dothideomycetes genomes: a test case for predicting lifestyles and emergence of pathogens.</title>
        <authorList>
            <person name="Haridas S."/>
            <person name="Albert R."/>
            <person name="Binder M."/>
            <person name="Bloem J."/>
            <person name="Labutti K."/>
            <person name="Salamov A."/>
            <person name="Andreopoulos B."/>
            <person name="Baker S."/>
            <person name="Barry K."/>
            <person name="Bills G."/>
            <person name="Bluhm B."/>
            <person name="Cannon C."/>
            <person name="Castanera R."/>
            <person name="Culley D."/>
            <person name="Daum C."/>
            <person name="Ezra D."/>
            <person name="Gonzalez J."/>
            <person name="Henrissat B."/>
            <person name="Kuo A."/>
            <person name="Liang C."/>
            <person name="Lipzen A."/>
            <person name="Lutzoni F."/>
            <person name="Magnuson J."/>
            <person name="Mondo S."/>
            <person name="Nolan M."/>
            <person name="Ohm R."/>
            <person name="Pangilinan J."/>
            <person name="Park H.-J."/>
            <person name="Ramirez L."/>
            <person name="Alfaro M."/>
            <person name="Sun H."/>
            <person name="Tritt A."/>
            <person name="Yoshinaga Y."/>
            <person name="Zwiers L.-H."/>
            <person name="Turgeon B."/>
            <person name="Goodwin S."/>
            <person name="Spatafora J."/>
            <person name="Crous P."/>
            <person name="Grigoriev I."/>
        </authorList>
    </citation>
    <scope>NUCLEOTIDE SEQUENCE</scope>
    <source>
        <strain evidence="1">CBS 123094</strain>
    </source>
</reference>
<keyword evidence="2" id="KW-1185">Reference proteome</keyword>
<dbReference type="OrthoDB" id="5326346at2759"/>
<name>A0A6A5WBI1_9PLEO</name>
<organism evidence="1 2">
    <name type="scientific">Amniculicola lignicola CBS 123094</name>
    <dbReference type="NCBI Taxonomy" id="1392246"/>
    <lineage>
        <taxon>Eukaryota</taxon>
        <taxon>Fungi</taxon>
        <taxon>Dikarya</taxon>
        <taxon>Ascomycota</taxon>
        <taxon>Pezizomycotina</taxon>
        <taxon>Dothideomycetes</taxon>
        <taxon>Pleosporomycetidae</taxon>
        <taxon>Pleosporales</taxon>
        <taxon>Amniculicolaceae</taxon>
        <taxon>Amniculicola</taxon>
    </lineage>
</organism>
<accession>A0A6A5WBI1</accession>
<dbReference type="AlphaFoldDB" id="A0A6A5WBI1"/>
<dbReference type="Proteomes" id="UP000799779">
    <property type="component" value="Unassembled WGS sequence"/>
</dbReference>
<gene>
    <name evidence="1" type="ORF">P154DRAFT_278298</name>
</gene>
<evidence type="ECO:0008006" key="3">
    <source>
        <dbReference type="Google" id="ProtNLM"/>
    </source>
</evidence>
<dbReference type="EMBL" id="ML977612">
    <property type="protein sequence ID" value="KAF1997511.1"/>
    <property type="molecule type" value="Genomic_DNA"/>
</dbReference>
<proteinExistence type="predicted"/>
<evidence type="ECO:0000313" key="2">
    <source>
        <dbReference type="Proteomes" id="UP000799779"/>
    </source>
</evidence>
<dbReference type="InterPro" id="IPR011333">
    <property type="entry name" value="SKP1/BTB/POZ_sf"/>
</dbReference>
<evidence type="ECO:0000313" key="1">
    <source>
        <dbReference type="EMBL" id="KAF1997511.1"/>
    </source>
</evidence>
<protein>
    <recommendedName>
        <fullName evidence="3">BTB domain-containing protein</fullName>
    </recommendedName>
</protein>
<dbReference type="Gene3D" id="3.30.710.10">
    <property type="entry name" value="Potassium Channel Kv1.1, Chain A"/>
    <property type="match status" value="1"/>
</dbReference>